<dbReference type="AlphaFoldDB" id="A0A0S3RED9"/>
<reference evidence="3 4" key="1">
    <citation type="journal article" date="2015" name="Sci. Rep.">
        <title>The power of single molecule real-time sequencing technology in the de novo assembly of a eukaryotic genome.</title>
        <authorList>
            <person name="Sakai H."/>
            <person name="Naito K."/>
            <person name="Ogiso-Tanaka E."/>
            <person name="Takahashi Y."/>
            <person name="Iseki K."/>
            <person name="Muto C."/>
            <person name="Satou K."/>
            <person name="Teruya K."/>
            <person name="Shiroma A."/>
            <person name="Shimoji M."/>
            <person name="Hirano T."/>
            <person name="Itoh T."/>
            <person name="Kaga A."/>
            <person name="Tomooka N."/>
        </authorList>
    </citation>
    <scope>NUCLEOTIDE SEQUENCE [LARGE SCALE GENOMIC DNA]</scope>
    <source>
        <strain evidence="4">cv. Shumari</strain>
    </source>
</reference>
<evidence type="ECO:0000256" key="2">
    <source>
        <dbReference type="SAM" id="Phobius"/>
    </source>
</evidence>
<keyword evidence="2" id="KW-1133">Transmembrane helix</keyword>
<dbReference type="EMBL" id="AP015035">
    <property type="protein sequence ID" value="BAT78979.1"/>
    <property type="molecule type" value="Genomic_DNA"/>
</dbReference>
<accession>A0A0S3RED9</accession>
<name>A0A0S3RED9_PHAAN</name>
<organism evidence="3 4">
    <name type="scientific">Vigna angularis var. angularis</name>
    <dbReference type="NCBI Taxonomy" id="157739"/>
    <lineage>
        <taxon>Eukaryota</taxon>
        <taxon>Viridiplantae</taxon>
        <taxon>Streptophyta</taxon>
        <taxon>Embryophyta</taxon>
        <taxon>Tracheophyta</taxon>
        <taxon>Spermatophyta</taxon>
        <taxon>Magnoliopsida</taxon>
        <taxon>eudicotyledons</taxon>
        <taxon>Gunneridae</taxon>
        <taxon>Pentapetalae</taxon>
        <taxon>rosids</taxon>
        <taxon>fabids</taxon>
        <taxon>Fabales</taxon>
        <taxon>Fabaceae</taxon>
        <taxon>Papilionoideae</taxon>
        <taxon>50 kb inversion clade</taxon>
        <taxon>NPAAA clade</taxon>
        <taxon>indigoferoid/millettioid clade</taxon>
        <taxon>Phaseoleae</taxon>
        <taxon>Vigna</taxon>
    </lineage>
</organism>
<keyword evidence="2" id="KW-0812">Transmembrane</keyword>
<feature type="region of interest" description="Disordered" evidence="1">
    <location>
        <begin position="1"/>
        <end position="20"/>
    </location>
</feature>
<feature type="non-terminal residue" evidence="3">
    <location>
        <position position="1"/>
    </location>
</feature>
<evidence type="ECO:0000313" key="4">
    <source>
        <dbReference type="Proteomes" id="UP000291084"/>
    </source>
</evidence>
<evidence type="ECO:0000313" key="3">
    <source>
        <dbReference type="EMBL" id="BAT78979.1"/>
    </source>
</evidence>
<protein>
    <submittedName>
        <fullName evidence="3">Uncharacterized protein</fullName>
    </submittedName>
</protein>
<evidence type="ECO:0000256" key="1">
    <source>
        <dbReference type="SAM" id="MobiDB-lite"/>
    </source>
</evidence>
<keyword evidence="4" id="KW-1185">Reference proteome</keyword>
<dbReference type="Proteomes" id="UP000291084">
    <property type="component" value="Chromosome 2"/>
</dbReference>
<gene>
    <name evidence="3" type="primary">Vigan.02G175300</name>
    <name evidence="3" type="ORF">VIGAN_02175300</name>
</gene>
<keyword evidence="2" id="KW-0472">Membrane</keyword>
<sequence length="71" mass="7965">LLLFPHEKSPLAPSSDTAGASSLVSHWLINREYDHRALPRRCLGILCMGFLVSVVYVFPAQGFNFFGGDWR</sequence>
<proteinExistence type="predicted"/>
<feature type="transmembrane region" description="Helical" evidence="2">
    <location>
        <begin position="43"/>
        <end position="66"/>
    </location>
</feature>